<comment type="caution">
    <text evidence="2">The sequence shown here is derived from an EMBL/GenBank/DDBJ whole genome shotgun (WGS) entry which is preliminary data.</text>
</comment>
<evidence type="ECO:0000313" key="3">
    <source>
        <dbReference type="Proteomes" id="UP000265520"/>
    </source>
</evidence>
<accession>A0A392URX3</accession>
<reference evidence="2 3" key="1">
    <citation type="journal article" date="2018" name="Front. Plant Sci.">
        <title>Red Clover (Trifolium pratense) and Zigzag Clover (T. medium) - A Picture of Genomic Similarities and Differences.</title>
        <authorList>
            <person name="Dluhosova J."/>
            <person name="Istvanek J."/>
            <person name="Nedelnik J."/>
            <person name="Repkova J."/>
        </authorList>
    </citation>
    <scope>NUCLEOTIDE SEQUENCE [LARGE SCALE GENOMIC DNA]</scope>
    <source>
        <strain evidence="3">cv. 10/8</strain>
        <tissue evidence="2">Leaf</tissue>
    </source>
</reference>
<organism evidence="2 3">
    <name type="scientific">Trifolium medium</name>
    <dbReference type="NCBI Taxonomy" id="97028"/>
    <lineage>
        <taxon>Eukaryota</taxon>
        <taxon>Viridiplantae</taxon>
        <taxon>Streptophyta</taxon>
        <taxon>Embryophyta</taxon>
        <taxon>Tracheophyta</taxon>
        <taxon>Spermatophyta</taxon>
        <taxon>Magnoliopsida</taxon>
        <taxon>eudicotyledons</taxon>
        <taxon>Gunneridae</taxon>
        <taxon>Pentapetalae</taxon>
        <taxon>rosids</taxon>
        <taxon>fabids</taxon>
        <taxon>Fabales</taxon>
        <taxon>Fabaceae</taxon>
        <taxon>Papilionoideae</taxon>
        <taxon>50 kb inversion clade</taxon>
        <taxon>NPAAA clade</taxon>
        <taxon>Hologalegina</taxon>
        <taxon>IRL clade</taxon>
        <taxon>Trifolieae</taxon>
        <taxon>Trifolium</taxon>
    </lineage>
</organism>
<dbReference type="EMBL" id="LXQA010884484">
    <property type="protein sequence ID" value="MCI75507.1"/>
    <property type="molecule type" value="Genomic_DNA"/>
</dbReference>
<evidence type="ECO:0000256" key="1">
    <source>
        <dbReference type="SAM" id="MobiDB-lite"/>
    </source>
</evidence>
<proteinExistence type="predicted"/>
<sequence>PRRGTGALRRSVSKQQESVLESARRAGGTGALRRADIKQQVSFRAGARRAD</sequence>
<dbReference type="AlphaFoldDB" id="A0A392URX3"/>
<name>A0A392URX3_9FABA</name>
<protein>
    <submittedName>
        <fullName evidence="2">Uncharacterized protein</fullName>
    </submittedName>
</protein>
<keyword evidence="3" id="KW-1185">Reference proteome</keyword>
<evidence type="ECO:0000313" key="2">
    <source>
        <dbReference type="EMBL" id="MCI75507.1"/>
    </source>
</evidence>
<feature type="region of interest" description="Disordered" evidence="1">
    <location>
        <begin position="1"/>
        <end position="33"/>
    </location>
</feature>
<dbReference type="Proteomes" id="UP000265520">
    <property type="component" value="Unassembled WGS sequence"/>
</dbReference>
<feature type="non-terminal residue" evidence="2">
    <location>
        <position position="1"/>
    </location>
</feature>